<proteinExistence type="predicted"/>
<evidence type="ECO:0000256" key="2">
    <source>
        <dbReference type="SAM" id="Phobius"/>
    </source>
</evidence>
<keyword evidence="2" id="KW-0472">Membrane</keyword>
<feature type="transmembrane region" description="Helical" evidence="2">
    <location>
        <begin position="58"/>
        <end position="77"/>
    </location>
</feature>
<gene>
    <name evidence="3" type="ORF">SAMN02910280_1568</name>
</gene>
<feature type="transmembrane region" description="Helical" evidence="2">
    <location>
        <begin position="119"/>
        <end position="140"/>
    </location>
</feature>
<feature type="transmembrane region" description="Helical" evidence="2">
    <location>
        <begin position="89"/>
        <end position="107"/>
    </location>
</feature>
<feature type="transmembrane region" description="Helical" evidence="2">
    <location>
        <begin position="35"/>
        <end position="52"/>
    </location>
</feature>
<evidence type="ECO:0000256" key="1">
    <source>
        <dbReference type="SAM" id="MobiDB-lite"/>
    </source>
</evidence>
<evidence type="ECO:0000313" key="3">
    <source>
        <dbReference type="EMBL" id="SFW28771.1"/>
    </source>
</evidence>
<sequence length="220" mass="25113">MTQANELGYNRSVRSQEFAHNRTLYNRVQKVRSKLIFFYIAPLAVYLPTAIFMGLISYVVAGALDALIVVPIAAYLAWKGCYRYHDFSLMALIGVLVINQLLLMFLSPYENKLFYDFNIFGKFSIMHLVLLAIVGTAAVINLKINITYHKLEEADGFPQFNERFFDQEMDIKQYGIKDPYQQMIDDRKRTASDSMSDVVLPQSSPDGHIADAKQGTMDEL</sequence>
<keyword evidence="2" id="KW-0812">Transmembrane</keyword>
<accession>A0A1K1N093</accession>
<organism evidence="3 4">
    <name type="scientific">Ruminococcus flavefaciens</name>
    <dbReference type="NCBI Taxonomy" id="1265"/>
    <lineage>
        <taxon>Bacteria</taxon>
        <taxon>Bacillati</taxon>
        <taxon>Bacillota</taxon>
        <taxon>Clostridia</taxon>
        <taxon>Eubacteriales</taxon>
        <taxon>Oscillospiraceae</taxon>
        <taxon>Ruminococcus</taxon>
    </lineage>
</organism>
<feature type="region of interest" description="Disordered" evidence="1">
    <location>
        <begin position="188"/>
        <end position="220"/>
    </location>
</feature>
<name>A0A1K1N093_RUMFL</name>
<evidence type="ECO:0000313" key="4">
    <source>
        <dbReference type="Proteomes" id="UP000183461"/>
    </source>
</evidence>
<dbReference type="Proteomes" id="UP000183461">
    <property type="component" value="Unassembled WGS sequence"/>
</dbReference>
<reference evidence="3 4" key="1">
    <citation type="submission" date="2016-11" db="EMBL/GenBank/DDBJ databases">
        <authorList>
            <person name="Jaros S."/>
            <person name="Januszkiewicz K."/>
            <person name="Wedrychowicz H."/>
        </authorList>
    </citation>
    <scope>NUCLEOTIDE SEQUENCE [LARGE SCALE GENOMIC DNA]</scope>
    <source>
        <strain evidence="3 4">YL228</strain>
    </source>
</reference>
<protein>
    <submittedName>
        <fullName evidence="3">Uncharacterized protein</fullName>
    </submittedName>
</protein>
<dbReference type="AlphaFoldDB" id="A0A1K1N093"/>
<dbReference type="RefSeq" id="WP_072299888.1">
    <property type="nucleotide sequence ID" value="NZ_FPIP01000003.1"/>
</dbReference>
<dbReference type="EMBL" id="FPIP01000003">
    <property type="protein sequence ID" value="SFW28771.1"/>
    <property type="molecule type" value="Genomic_DNA"/>
</dbReference>
<keyword evidence="2" id="KW-1133">Transmembrane helix</keyword>